<keyword evidence="5" id="KW-0812">Transmembrane</keyword>
<reference evidence="13" key="1">
    <citation type="submission" date="2022-09" db="EMBL/GenBank/DDBJ databases">
        <title>Isolation and characterization of 3-chlorobenzoate degrading bacteria from soils in Shizuoka.</title>
        <authorList>
            <person name="Ifat A."/>
            <person name="Ogawa N."/>
            <person name="Kimbara K."/>
            <person name="Moriuchi R."/>
            <person name="Dohra H."/>
            <person name="Shintani M."/>
        </authorList>
    </citation>
    <scope>NUCLEOTIDE SEQUENCE</scope>
    <source>
        <strain evidence="13">19CS4-2</strain>
    </source>
</reference>
<dbReference type="Gene3D" id="2.40.160.10">
    <property type="entry name" value="Porin"/>
    <property type="match status" value="1"/>
</dbReference>
<dbReference type="Pfam" id="PF13609">
    <property type="entry name" value="Porin_4"/>
    <property type="match status" value="1"/>
</dbReference>
<evidence type="ECO:0000256" key="6">
    <source>
        <dbReference type="ARBA" id="ARBA00022729"/>
    </source>
</evidence>
<evidence type="ECO:0000256" key="9">
    <source>
        <dbReference type="ARBA" id="ARBA00023136"/>
    </source>
</evidence>
<evidence type="ECO:0000256" key="5">
    <source>
        <dbReference type="ARBA" id="ARBA00022692"/>
    </source>
</evidence>
<comment type="subcellular location">
    <subcellularLocation>
        <location evidence="1">Cell outer membrane</location>
        <topology evidence="1">Multi-pass membrane protein</topology>
    </subcellularLocation>
</comment>
<dbReference type="EMBL" id="BPUS01000059">
    <property type="protein sequence ID" value="GJH31020.1"/>
    <property type="molecule type" value="Genomic_DNA"/>
</dbReference>
<keyword evidence="6 11" id="KW-0732">Signal</keyword>
<protein>
    <submittedName>
        <fullName evidence="13">Porin</fullName>
    </submittedName>
</protein>
<dbReference type="GO" id="GO:0046930">
    <property type="term" value="C:pore complex"/>
    <property type="evidence" value="ECO:0007669"/>
    <property type="project" value="UniProtKB-KW"/>
</dbReference>
<dbReference type="CDD" id="cd00342">
    <property type="entry name" value="gram_neg_porins"/>
    <property type="match status" value="1"/>
</dbReference>
<comment type="caution">
    <text evidence="13">The sequence shown here is derived from an EMBL/GenBank/DDBJ whole genome shotgun (WGS) entry which is preliminary data.</text>
</comment>
<keyword evidence="4" id="KW-1134">Transmembrane beta strand</keyword>
<gene>
    <name evidence="13" type="ORF">CBA19CS42_40910</name>
</gene>
<evidence type="ECO:0000256" key="10">
    <source>
        <dbReference type="ARBA" id="ARBA00023237"/>
    </source>
</evidence>
<dbReference type="SUPFAM" id="SSF56935">
    <property type="entry name" value="Porins"/>
    <property type="match status" value="1"/>
</dbReference>
<sequence length="392" mass="41401">METKFGKSVLCLAMLGAVSSMCYAQSSVTLYGVLDNSVMYQSNVKGGTRVSLDALTGLYGSRWGMTGVEDLGGGLRAIFTLESGINLNNGQFGQGGTAFGRQAFVGLSSDRMGSLTFGRQYDMIFYYPLPLTPGTLVGGPAPVHPGDVDNAANSIRINNSIRYMSPSFHGLTFGGEYSVGGIAGNVTANSGYSVGTAYAYGPFKIGAAFEYFKDPTSSTPGSGFFTAYANGVSTLSQSLNKGYVSAQAYQSAVLAANYTIGKLVLATSLSNAQYANLGTAFANGTARFNNVDVGATYLITPFLFVGGSYDYMTSKGVRTSDGQTVGNQHYHQLALLTDYLFSKRTDVWFTVGWQHASGTSSIGSPAVADIDSLGDSSNNHQLLLRLGLKHKF</sequence>
<comment type="subunit">
    <text evidence="2">Homotrimer.</text>
</comment>
<keyword evidence="9" id="KW-0472">Membrane</keyword>
<proteinExistence type="predicted"/>
<evidence type="ECO:0000256" key="8">
    <source>
        <dbReference type="ARBA" id="ARBA00023114"/>
    </source>
</evidence>
<keyword evidence="7" id="KW-0406">Ion transport</keyword>
<dbReference type="InterPro" id="IPR023614">
    <property type="entry name" value="Porin_dom_sf"/>
</dbReference>
<dbReference type="PRINTS" id="PR00182">
    <property type="entry name" value="ECOLNEIPORIN"/>
</dbReference>
<evidence type="ECO:0000256" key="2">
    <source>
        <dbReference type="ARBA" id="ARBA00011233"/>
    </source>
</evidence>
<dbReference type="InterPro" id="IPR001702">
    <property type="entry name" value="Porin_Gram-ve"/>
</dbReference>
<dbReference type="PANTHER" id="PTHR34501:SF9">
    <property type="entry name" value="MAJOR OUTER MEMBRANE PROTEIN P.IA"/>
    <property type="match status" value="1"/>
</dbReference>
<dbReference type="GO" id="GO:0034220">
    <property type="term" value="P:monoatomic ion transmembrane transport"/>
    <property type="evidence" value="ECO:0007669"/>
    <property type="project" value="InterPro"/>
</dbReference>
<evidence type="ECO:0000256" key="11">
    <source>
        <dbReference type="SAM" id="SignalP"/>
    </source>
</evidence>
<evidence type="ECO:0000256" key="3">
    <source>
        <dbReference type="ARBA" id="ARBA00022448"/>
    </source>
</evidence>
<dbReference type="GO" id="GO:0009279">
    <property type="term" value="C:cell outer membrane"/>
    <property type="evidence" value="ECO:0007669"/>
    <property type="project" value="UniProtKB-SubCell"/>
</dbReference>
<keyword evidence="8" id="KW-0626">Porin</keyword>
<dbReference type="AlphaFoldDB" id="A0AA37MK56"/>
<feature type="domain" description="Porin" evidence="12">
    <location>
        <begin position="12"/>
        <end position="357"/>
    </location>
</feature>
<dbReference type="InterPro" id="IPR033900">
    <property type="entry name" value="Gram_neg_porin_domain"/>
</dbReference>
<evidence type="ECO:0000256" key="4">
    <source>
        <dbReference type="ARBA" id="ARBA00022452"/>
    </source>
</evidence>
<evidence type="ECO:0000313" key="14">
    <source>
        <dbReference type="Proteomes" id="UP001055111"/>
    </source>
</evidence>
<dbReference type="RefSeq" id="WP_238218514.1">
    <property type="nucleotide sequence ID" value="NZ_BPUS01000059.1"/>
</dbReference>
<dbReference type="GO" id="GO:0015288">
    <property type="term" value="F:porin activity"/>
    <property type="evidence" value="ECO:0007669"/>
    <property type="project" value="UniProtKB-KW"/>
</dbReference>
<dbReference type="InterPro" id="IPR050298">
    <property type="entry name" value="Gram-neg_bact_OMP"/>
</dbReference>
<dbReference type="PANTHER" id="PTHR34501">
    <property type="entry name" value="PROTEIN YDDL-RELATED"/>
    <property type="match status" value="1"/>
</dbReference>
<accession>A0AA37MK56</accession>
<evidence type="ECO:0000259" key="12">
    <source>
        <dbReference type="Pfam" id="PF13609"/>
    </source>
</evidence>
<keyword evidence="10" id="KW-0998">Cell outer membrane</keyword>
<dbReference type="Proteomes" id="UP001055111">
    <property type="component" value="Unassembled WGS sequence"/>
</dbReference>
<keyword evidence="3" id="KW-0813">Transport</keyword>
<evidence type="ECO:0000256" key="1">
    <source>
        <dbReference type="ARBA" id="ARBA00004571"/>
    </source>
</evidence>
<organism evidence="13 14">
    <name type="scientific">Caballeronia novacaledonica</name>
    <dbReference type="NCBI Taxonomy" id="1544861"/>
    <lineage>
        <taxon>Bacteria</taxon>
        <taxon>Pseudomonadati</taxon>
        <taxon>Pseudomonadota</taxon>
        <taxon>Betaproteobacteria</taxon>
        <taxon>Burkholderiales</taxon>
        <taxon>Burkholderiaceae</taxon>
        <taxon>Caballeronia</taxon>
    </lineage>
</organism>
<evidence type="ECO:0000256" key="7">
    <source>
        <dbReference type="ARBA" id="ARBA00023065"/>
    </source>
</evidence>
<dbReference type="PRINTS" id="PR00184">
    <property type="entry name" value="NEISSPPORIN"/>
</dbReference>
<dbReference type="InterPro" id="IPR002299">
    <property type="entry name" value="Porin_Neis"/>
</dbReference>
<feature type="signal peptide" evidence="11">
    <location>
        <begin position="1"/>
        <end position="24"/>
    </location>
</feature>
<evidence type="ECO:0000313" key="13">
    <source>
        <dbReference type="EMBL" id="GJH31020.1"/>
    </source>
</evidence>
<feature type="chain" id="PRO_5041267268" evidence="11">
    <location>
        <begin position="25"/>
        <end position="392"/>
    </location>
</feature>
<name>A0AA37MK56_9BURK</name>